<evidence type="ECO:0000313" key="6">
    <source>
        <dbReference type="Proteomes" id="UP000001449"/>
    </source>
</evidence>
<dbReference type="PANTHER" id="PTHR23310">
    <property type="entry name" value="ACYL-COA-BINDING PROTEIN, ACBP"/>
    <property type="match status" value="1"/>
</dbReference>
<dbReference type="InParanoid" id="B8C0Z1"/>
<dbReference type="InterPro" id="IPR035984">
    <property type="entry name" value="Acyl-CoA-binding_sf"/>
</dbReference>
<evidence type="ECO:0000313" key="5">
    <source>
        <dbReference type="EMBL" id="EED93148.1"/>
    </source>
</evidence>
<dbReference type="GeneID" id="7446742"/>
<dbReference type="SUPFAM" id="SSF47027">
    <property type="entry name" value="Acyl-CoA binding protein"/>
    <property type="match status" value="1"/>
</dbReference>
<dbReference type="PANTHER" id="PTHR23310:SF62">
    <property type="entry name" value="ACYL-COA BINDING PROTEIN 1, ISOFORM A"/>
    <property type="match status" value="1"/>
</dbReference>
<feature type="domain" description="ACB" evidence="4">
    <location>
        <begin position="1"/>
        <end position="63"/>
    </location>
</feature>
<dbReference type="AlphaFoldDB" id="B8C0Z1"/>
<gene>
    <name evidence="5" type="primary">ACBP1</name>
    <name evidence="5" type="ORF">THAPSDRAFT_262029</name>
</gene>
<name>B8C0Z1_THAPS</name>
<feature type="region of interest" description="Disordered" evidence="3">
    <location>
        <begin position="9"/>
        <end position="28"/>
    </location>
</feature>
<dbReference type="KEGG" id="tps:THAPSDRAFT_262029"/>
<organism evidence="5 6">
    <name type="scientific">Thalassiosira pseudonana</name>
    <name type="common">Marine diatom</name>
    <name type="synonym">Cyclotella nana</name>
    <dbReference type="NCBI Taxonomy" id="35128"/>
    <lineage>
        <taxon>Eukaryota</taxon>
        <taxon>Sar</taxon>
        <taxon>Stramenopiles</taxon>
        <taxon>Ochrophyta</taxon>
        <taxon>Bacillariophyta</taxon>
        <taxon>Coscinodiscophyceae</taxon>
        <taxon>Thalassiosirophycidae</taxon>
        <taxon>Thalassiosirales</taxon>
        <taxon>Thalassiosiraceae</taxon>
        <taxon>Thalassiosira</taxon>
    </lineage>
</organism>
<feature type="compositionally biased region" description="Basic and acidic residues" evidence="3">
    <location>
        <begin position="18"/>
        <end position="28"/>
    </location>
</feature>
<feature type="non-terminal residue" evidence="5">
    <location>
        <position position="63"/>
    </location>
</feature>
<dbReference type="Proteomes" id="UP000001449">
    <property type="component" value="Chromosome 4"/>
</dbReference>
<reference evidence="5 6" key="1">
    <citation type="journal article" date="2004" name="Science">
        <title>The genome of the diatom Thalassiosira pseudonana: ecology, evolution, and metabolism.</title>
        <authorList>
            <person name="Armbrust E.V."/>
            <person name="Berges J.A."/>
            <person name="Bowler C."/>
            <person name="Green B.R."/>
            <person name="Martinez D."/>
            <person name="Putnam N.H."/>
            <person name="Zhou S."/>
            <person name="Allen A.E."/>
            <person name="Apt K.E."/>
            <person name="Bechner M."/>
            <person name="Brzezinski M.A."/>
            <person name="Chaal B.K."/>
            <person name="Chiovitti A."/>
            <person name="Davis A.K."/>
            <person name="Demarest M.S."/>
            <person name="Detter J.C."/>
            <person name="Glavina T."/>
            <person name="Goodstein D."/>
            <person name="Hadi M.Z."/>
            <person name="Hellsten U."/>
            <person name="Hildebrand M."/>
            <person name="Jenkins B.D."/>
            <person name="Jurka J."/>
            <person name="Kapitonov V.V."/>
            <person name="Kroger N."/>
            <person name="Lau W.W."/>
            <person name="Lane T.W."/>
            <person name="Larimer F.W."/>
            <person name="Lippmeier J.C."/>
            <person name="Lucas S."/>
            <person name="Medina M."/>
            <person name="Montsant A."/>
            <person name="Obornik M."/>
            <person name="Parker M.S."/>
            <person name="Palenik B."/>
            <person name="Pazour G.J."/>
            <person name="Richardson P.M."/>
            <person name="Rynearson T.A."/>
            <person name="Saito M.A."/>
            <person name="Schwartz D.C."/>
            <person name="Thamatrakoln K."/>
            <person name="Valentin K."/>
            <person name="Vardi A."/>
            <person name="Wilkerson F.P."/>
            <person name="Rokhsar D.S."/>
        </authorList>
    </citation>
    <scope>NUCLEOTIDE SEQUENCE [LARGE SCALE GENOMIC DNA]</scope>
    <source>
        <strain evidence="5 6">CCMP1335</strain>
    </source>
</reference>
<dbReference type="InterPro" id="IPR014352">
    <property type="entry name" value="FERM/acyl-CoA-bd_prot_sf"/>
</dbReference>
<dbReference type="Gene3D" id="1.20.80.10">
    <property type="match status" value="1"/>
</dbReference>
<dbReference type="FunCoup" id="B8C0Z1">
    <property type="interactions" value="60"/>
</dbReference>
<dbReference type="InterPro" id="IPR000582">
    <property type="entry name" value="Acyl-CoA-binding_protein"/>
</dbReference>
<comment type="similarity">
    <text evidence="1">Belongs to the ACBP family.</text>
</comment>
<dbReference type="Pfam" id="PF00887">
    <property type="entry name" value="ACBP"/>
    <property type="match status" value="1"/>
</dbReference>
<dbReference type="EMBL" id="CM000641">
    <property type="protein sequence ID" value="EED93148.1"/>
    <property type="molecule type" value="Genomic_DNA"/>
</dbReference>
<keyword evidence="2" id="KW-0446">Lipid-binding</keyword>
<dbReference type="PaxDb" id="35128-Thaps262029"/>
<proteinExistence type="inferred from homology"/>
<protein>
    <submittedName>
        <fullName evidence="5">Acyl-coa binding protein</fullName>
    </submittedName>
</protein>
<evidence type="ECO:0000256" key="3">
    <source>
        <dbReference type="SAM" id="MobiDB-lite"/>
    </source>
</evidence>
<evidence type="ECO:0000256" key="2">
    <source>
        <dbReference type="ARBA" id="ARBA00023121"/>
    </source>
</evidence>
<dbReference type="PROSITE" id="PS51228">
    <property type="entry name" value="ACB_2"/>
    <property type="match status" value="1"/>
</dbReference>
<accession>B8C0Z1</accession>
<dbReference type="GO" id="GO:0000062">
    <property type="term" value="F:fatty-acyl-CoA binding"/>
    <property type="evidence" value="ECO:0000318"/>
    <property type="project" value="GO_Central"/>
</dbReference>
<evidence type="ECO:0000256" key="1">
    <source>
        <dbReference type="ARBA" id="ARBA00005567"/>
    </source>
</evidence>
<evidence type="ECO:0000259" key="4">
    <source>
        <dbReference type="PROSITE" id="PS51228"/>
    </source>
</evidence>
<keyword evidence="6" id="KW-1185">Reference proteome</keyword>
<dbReference type="HOGENOM" id="CLU_2911274_0_0_1"/>
<dbReference type="GO" id="GO:0006631">
    <property type="term" value="P:fatty acid metabolic process"/>
    <property type="evidence" value="ECO:0000318"/>
    <property type="project" value="GO_Central"/>
</dbReference>
<feature type="non-terminal residue" evidence="5">
    <location>
        <position position="1"/>
    </location>
</feature>
<dbReference type="RefSeq" id="XP_002289611.1">
    <property type="nucleotide sequence ID" value="XM_002289575.1"/>
</dbReference>
<sequence>DRLELYALHKQSVSSDAPSKDPPDASVADKAKIAAWRNKRGMSQADAMQRYVEECDRQIRVYG</sequence>
<reference evidence="5 6" key="2">
    <citation type="journal article" date="2008" name="Nature">
        <title>The Phaeodactylum genome reveals the evolutionary history of diatom genomes.</title>
        <authorList>
            <person name="Bowler C."/>
            <person name="Allen A.E."/>
            <person name="Badger J.H."/>
            <person name="Grimwood J."/>
            <person name="Jabbari K."/>
            <person name="Kuo A."/>
            <person name="Maheswari U."/>
            <person name="Martens C."/>
            <person name="Maumus F."/>
            <person name="Otillar R.P."/>
            <person name="Rayko E."/>
            <person name="Salamov A."/>
            <person name="Vandepoele K."/>
            <person name="Beszteri B."/>
            <person name="Gruber A."/>
            <person name="Heijde M."/>
            <person name="Katinka M."/>
            <person name="Mock T."/>
            <person name="Valentin K."/>
            <person name="Verret F."/>
            <person name="Berges J.A."/>
            <person name="Brownlee C."/>
            <person name="Cadoret J.P."/>
            <person name="Chiovitti A."/>
            <person name="Choi C.J."/>
            <person name="Coesel S."/>
            <person name="De Martino A."/>
            <person name="Detter J.C."/>
            <person name="Durkin C."/>
            <person name="Falciatore A."/>
            <person name="Fournet J."/>
            <person name="Haruta M."/>
            <person name="Huysman M.J."/>
            <person name="Jenkins B.D."/>
            <person name="Jiroutova K."/>
            <person name="Jorgensen R.E."/>
            <person name="Joubert Y."/>
            <person name="Kaplan A."/>
            <person name="Kroger N."/>
            <person name="Kroth P.G."/>
            <person name="La Roche J."/>
            <person name="Lindquist E."/>
            <person name="Lommer M."/>
            <person name="Martin-Jezequel V."/>
            <person name="Lopez P.J."/>
            <person name="Lucas S."/>
            <person name="Mangogna M."/>
            <person name="McGinnis K."/>
            <person name="Medlin L.K."/>
            <person name="Montsant A."/>
            <person name="Oudot-Le Secq M.P."/>
            <person name="Napoli C."/>
            <person name="Obornik M."/>
            <person name="Parker M.S."/>
            <person name="Petit J.L."/>
            <person name="Porcel B.M."/>
            <person name="Poulsen N."/>
            <person name="Robison M."/>
            <person name="Rychlewski L."/>
            <person name="Rynearson T.A."/>
            <person name="Schmutz J."/>
            <person name="Shapiro H."/>
            <person name="Siaut M."/>
            <person name="Stanley M."/>
            <person name="Sussman M.R."/>
            <person name="Taylor A.R."/>
            <person name="Vardi A."/>
            <person name="von Dassow P."/>
            <person name="Vyverman W."/>
            <person name="Willis A."/>
            <person name="Wyrwicz L.S."/>
            <person name="Rokhsar D.S."/>
            <person name="Weissenbach J."/>
            <person name="Armbrust E.V."/>
            <person name="Green B.R."/>
            <person name="Van de Peer Y."/>
            <person name="Grigoriev I.V."/>
        </authorList>
    </citation>
    <scope>NUCLEOTIDE SEQUENCE [LARGE SCALE GENOMIC DNA]</scope>
    <source>
        <strain evidence="5 6">CCMP1335</strain>
    </source>
</reference>